<name>A0ABV3H1N7_9ACTN</name>
<comment type="caution">
    <text evidence="2">The sequence shown here is derived from an EMBL/GenBank/DDBJ whole genome shotgun (WGS) entry which is preliminary data.</text>
</comment>
<dbReference type="EMBL" id="JBFARM010000003">
    <property type="protein sequence ID" value="MEV4286060.1"/>
    <property type="molecule type" value="Genomic_DNA"/>
</dbReference>
<accession>A0ABV3H1N7</accession>
<dbReference type="Proteomes" id="UP001552427">
    <property type="component" value="Unassembled WGS sequence"/>
</dbReference>
<keyword evidence="3" id="KW-1185">Reference proteome</keyword>
<gene>
    <name evidence="2" type="ORF">AB0K40_11210</name>
</gene>
<dbReference type="RefSeq" id="WP_364447629.1">
    <property type="nucleotide sequence ID" value="NZ_JBFARM010000003.1"/>
</dbReference>
<protein>
    <submittedName>
        <fullName evidence="2">Uncharacterized protein</fullName>
    </submittedName>
</protein>
<organism evidence="2 3">
    <name type="scientific">Nonomuraea bangladeshensis</name>
    <dbReference type="NCBI Taxonomy" id="404385"/>
    <lineage>
        <taxon>Bacteria</taxon>
        <taxon>Bacillati</taxon>
        <taxon>Actinomycetota</taxon>
        <taxon>Actinomycetes</taxon>
        <taxon>Streptosporangiales</taxon>
        <taxon>Streptosporangiaceae</taxon>
        <taxon>Nonomuraea</taxon>
    </lineage>
</organism>
<sequence length="44" mass="4694">MMPIGAPGAEKPVVRVDDTPSIDVPDLTPDLGERTQRQHVAGAR</sequence>
<reference evidence="2 3" key="1">
    <citation type="submission" date="2024-06" db="EMBL/GenBank/DDBJ databases">
        <title>The Natural Products Discovery Center: Release of the First 8490 Sequenced Strains for Exploring Actinobacteria Biosynthetic Diversity.</title>
        <authorList>
            <person name="Kalkreuter E."/>
            <person name="Kautsar S.A."/>
            <person name="Yang D."/>
            <person name="Bader C.D."/>
            <person name="Teijaro C.N."/>
            <person name="Fluegel L."/>
            <person name="Davis C.M."/>
            <person name="Simpson J.R."/>
            <person name="Lauterbach L."/>
            <person name="Steele A.D."/>
            <person name="Gui C."/>
            <person name="Meng S."/>
            <person name="Li G."/>
            <person name="Viehrig K."/>
            <person name="Ye F."/>
            <person name="Su P."/>
            <person name="Kiefer A.F."/>
            <person name="Nichols A."/>
            <person name="Cepeda A.J."/>
            <person name="Yan W."/>
            <person name="Fan B."/>
            <person name="Jiang Y."/>
            <person name="Adhikari A."/>
            <person name="Zheng C.-J."/>
            <person name="Schuster L."/>
            <person name="Cowan T.M."/>
            <person name="Smanski M.J."/>
            <person name="Chevrette M.G."/>
            <person name="De Carvalho L.P.S."/>
            <person name="Shen B."/>
        </authorList>
    </citation>
    <scope>NUCLEOTIDE SEQUENCE [LARGE SCALE GENOMIC DNA]</scope>
    <source>
        <strain evidence="2 3">NPDC049574</strain>
    </source>
</reference>
<evidence type="ECO:0000313" key="3">
    <source>
        <dbReference type="Proteomes" id="UP001552427"/>
    </source>
</evidence>
<feature type="region of interest" description="Disordered" evidence="1">
    <location>
        <begin position="1"/>
        <end position="44"/>
    </location>
</feature>
<proteinExistence type="predicted"/>
<evidence type="ECO:0000313" key="2">
    <source>
        <dbReference type="EMBL" id="MEV4286060.1"/>
    </source>
</evidence>
<evidence type="ECO:0000256" key="1">
    <source>
        <dbReference type="SAM" id="MobiDB-lite"/>
    </source>
</evidence>